<organism evidence="2 3">
    <name type="scientific">Acer saccharum</name>
    <name type="common">Sugar maple</name>
    <dbReference type="NCBI Taxonomy" id="4024"/>
    <lineage>
        <taxon>Eukaryota</taxon>
        <taxon>Viridiplantae</taxon>
        <taxon>Streptophyta</taxon>
        <taxon>Embryophyta</taxon>
        <taxon>Tracheophyta</taxon>
        <taxon>Spermatophyta</taxon>
        <taxon>Magnoliopsida</taxon>
        <taxon>eudicotyledons</taxon>
        <taxon>Gunneridae</taxon>
        <taxon>Pentapetalae</taxon>
        <taxon>rosids</taxon>
        <taxon>malvids</taxon>
        <taxon>Sapindales</taxon>
        <taxon>Sapindaceae</taxon>
        <taxon>Hippocastanoideae</taxon>
        <taxon>Acereae</taxon>
        <taxon>Acer</taxon>
    </lineage>
</organism>
<accession>A0AA39SV68</accession>
<gene>
    <name evidence="2" type="ORF">LWI29_022680</name>
</gene>
<dbReference type="Proteomes" id="UP001168877">
    <property type="component" value="Unassembled WGS sequence"/>
</dbReference>
<evidence type="ECO:0000313" key="2">
    <source>
        <dbReference type="EMBL" id="KAK0597183.1"/>
    </source>
</evidence>
<feature type="compositionally biased region" description="Basic and acidic residues" evidence="1">
    <location>
        <begin position="1"/>
        <end position="15"/>
    </location>
</feature>
<reference evidence="2" key="2">
    <citation type="submission" date="2023-06" db="EMBL/GenBank/DDBJ databases">
        <authorList>
            <person name="Swenson N.G."/>
            <person name="Wegrzyn J.L."/>
            <person name="Mcevoy S.L."/>
        </authorList>
    </citation>
    <scope>NUCLEOTIDE SEQUENCE</scope>
    <source>
        <strain evidence="2">NS2018</strain>
        <tissue evidence="2">Leaf</tissue>
    </source>
</reference>
<feature type="region of interest" description="Disordered" evidence="1">
    <location>
        <begin position="1"/>
        <end position="23"/>
    </location>
</feature>
<comment type="caution">
    <text evidence="2">The sequence shown here is derived from an EMBL/GenBank/DDBJ whole genome shotgun (WGS) entry which is preliminary data.</text>
</comment>
<protein>
    <submittedName>
        <fullName evidence="2">Uncharacterized protein</fullName>
    </submittedName>
</protein>
<keyword evidence="3" id="KW-1185">Reference proteome</keyword>
<reference evidence="2" key="1">
    <citation type="journal article" date="2022" name="Plant J.">
        <title>Strategies of tolerance reflected in two North American maple genomes.</title>
        <authorList>
            <person name="McEvoy S.L."/>
            <person name="Sezen U.U."/>
            <person name="Trouern-Trend A."/>
            <person name="McMahon S.M."/>
            <person name="Schaberg P.G."/>
            <person name="Yang J."/>
            <person name="Wegrzyn J.L."/>
            <person name="Swenson N.G."/>
        </authorList>
    </citation>
    <scope>NUCLEOTIDE SEQUENCE</scope>
    <source>
        <strain evidence="2">NS2018</strain>
    </source>
</reference>
<dbReference type="AlphaFoldDB" id="A0AA39SV68"/>
<name>A0AA39SV68_ACESA</name>
<evidence type="ECO:0000313" key="3">
    <source>
        <dbReference type="Proteomes" id="UP001168877"/>
    </source>
</evidence>
<sequence>MEELSKSSEEYEKDYQGVLAGKSSGNEERCLEDQLGDAKVAVGSAETELKQLKTKISHCQKELKEKRHQLLSKREERMSSKLEGKM</sequence>
<evidence type="ECO:0000256" key="1">
    <source>
        <dbReference type="SAM" id="MobiDB-lite"/>
    </source>
</evidence>
<dbReference type="EMBL" id="JAUESC010000004">
    <property type="protein sequence ID" value="KAK0597183.1"/>
    <property type="molecule type" value="Genomic_DNA"/>
</dbReference>
<proteinExistence type="predicted"/>
<feature type="region of interest" description="Disordered" evidence="1">
    <location>
        <begin position="63"/>
        <end position="86"/>
    </location>
</feature>
<feature type="compositionally biased region" description="Basic and acidic residues" evidence="1">
    <location>
        <begin position="72"/>
        <end position="86"/>
    </location>
</feature>